<evidence type="ECO:0000256" key="1">
    <source>
        <dbReference type="ARBA" id="ARBA00004651"/>
    </source>
</evidence>
<gene>
    <name evidence="9" type="ORF">Q3982_04205</name>
</gene>
<comment type="caution">
    <text evidence="9">The sequence shown here is derived from an EMBL/GenBank/DDBJ whole genome shotgun (WGS) entry which is preliminary data.</text>
</comment>
<dbReference type="CDD" id="cd06550">
    <property type="entry name" value="TM_ABC_iron-siderophores_like"/>
    <property type="match status" value="1"/>
</dbReference>
<keyword evidence="3" id="KW-0813">Transport</keyword>
<reference evidence="9" key="1">
    <citation type="submission" date="2023-07" db="EMBL/GenBank/DDBJ databases">
        <title>Between Cages and Wild: Unraveling the Impact of Captivity on Animal Microbiomes and Antimicrobial Resistance.</title>
        <authorList>
            <person name="Schmartz G.P."/>
            <person name="Rehner J."/>
            <person name="Schuff M.J."/>
            <person name="Becker S.L."/>
            <person name="Kravczyk M."/>
            <person name="Gurevich A."/>
            <person name="Francke R."/>
            <person name="Mueller R."/>
            <person name="Keller V."/>
            <person name="Keller A."/>
        </authorList>
    </citation>
    <scope>NUCLEOTIDE SEQUENCE</scope>
    <source>
        <strain evidence="9">S12M_St_49</strain>
    </source>
</reference>
<comment type="similarity">
    <text evidence="2">Belongs to the binding-protein-dependent transport system permease family. FecCD subfamily.</text>
</comment>
<organism evidence="9 10">
    <name type="scientific">Phoenicibacter congonensis</name>
    <dbReference type="NCBI Taxonomy" id="1944646"/>
    <lineage>
        <taxon>Bacteria</taxon>
        <taxon>Bacillati</taxon>
        <taxon>Actinomycetota</taxon>
        <taxon>Coriobacteriia</taxon>
        <taxon>Eggerthellales</taxon>
        <taxon>Eggerthellaceae</taxon>
        <taxon>Phoenicibacter</taxon>
    </lineage>
</organism>
<dbReference type="GO" id="GO:0005886">
    <property type="term" value="C:plasma membrane"/>
    <property type="evidence" value="ECO:0007669"/>
    <property type="project" value="UniProtKB-SubCell"/>
</dbReference>
<dbReference type="SUPFAM" id="SSF81345">
    <property type="entry name" value="ABC transporter involved in vitamin B12 uptake, BtuC"/>
    <property type="match status" value="1"/>
</dbReference>
<feature type="transmembrane region" description="Helical" evidence="8">
    <location>
        <begin position="245"/>
        <end position="274"/>
    </location>
</feature>
<evidence type="ECO:0000256" key="5">
    <source>
        <dbReference type="ARBA" id="ARBA00022692"/>
    </source>
</evidence>
<dbReference type="Pfam" id="PF01032">
    <property type="entry name" value="FecCD"/>
    <property type="match status" value="1"/>
</dbReference>
<name>A0AA43RJ93_9ACTN</name>
<dbReference type="PANTHER" id="PTHR30472">
    <property type="entry name" value="FERRIC ENTEROBACTIN TRANSPORT SYSTEM PERMEASE PROTEIN"/>
    <property type="match status" value="1"/>
</dbReference>
<evidence type="ECO:0000313" key="10">
    <source>
        <dbReference type="Proteomes" id="UP001168575"/>
    </source>
</evidence>
<feature type="transmembrane region" description="Helical" evidence="8">
    <location>
        <begin position="286"/>
        <end position="304"/>
    </location>
</feature>
<comment type="subcellular location">
    <subcellularLocation>
        <location evidence="1">Cell membrane</location>
        <topology evidence="1">Multi-pass membrane protein</topology>
    </subcellularLocation>
</comment>
<feature type="transmembrane region" description="Helical" evidence="8">
    <location>
        <begin position="114"/>
        <end position="142"/>
    </location>
</feature>
<feature type="transmembrane region" description="Helical" evidence="8">
    <location>
        <begin position="154"/>
        <end position="178"/>
    </location>
</feature>
<keyword evidence="4" id="KW-1003">Cell membrane</keyword>
<dbReference type="GO" id="GO:0033214">
    <property type="term" value="P:siderophore-iron import into cell"/>
    <property type="evidence" value="ECO:0007669"/>
    <property type="project" value="TreeGrafter"/>
</dbReference>
<dbReference type="Proteomes" id="UP001168575">
    <property type="component" value="Unassembled WGS sequence"/>
</dbReference>
<dbReference type="GO" id="GO:0022857">
    <property type="term" value="F:transmembrane transporter activity"/>
    <property type="evidence" value="ECO:0007669"/>
    <property type="project" value="InterPro"/>
</dbReference>
<dbReference type="InterPro" id="IPR000522">
    <property type="entry name" value="ABC_transptr_permease_BtuC"/>
</dbReference>
<proteinExistence type="inferred from homology"/>
<evidence type="ECO:0000256" key="3">
    <source>
        <dbReference type="ARBA" id="ARBA00022448"/>
    </source>
</evidence>
<protein>
    <submittedName>
        <fullName evidence="9">Iron ABC transporter permease</fullName>
    </submittedName>
</protein>
<keyword evidence="10" id="KW-1185">Reference proteome</keyword>
<dbReference type="AlphaFoldDB" id="A0AA43RJ93"/>
<keyword evidence="6 8" id="KW-1133">Transmembrane helix</keyword>
<dbReference type="FunFam" id="1.10.3470.10:FF:000001">
    <property type="entry name" value="Vitamin B12 ABC transporter permease BtuC"/>
    <property type="match status" value="1"/>
</dbReference>
<keyword evidence="5 8" id="KW-0812">Transmembrane</keyword>
<dbReference type="Gene3D" id="1.10.3470.10">
    <property type="entry name" value="ABC transporter involved in vitamin B12 uptake, BtuC"/>
    <property type="match status" value="1"/>
</dbReference>
<evidence type="ECO:0000256" key="4">
    <source>
        <dbReference type="ARBA" id="ARBA00022475"/>
    </source>
</evidence>
<dbReference type="EMBL" id="JAUMVS010000057">
    <property type="protein sequence ID" value="MDO4841861.1"/>
    <property type="molecule type" value="Genomic_DNA"/>
</dbReference>
<keyword evidence="7 8" id="KW-0472">Membrane</keyword>
<evidence type="ECO:0000256" key="6">
    <source>
        <dbReference type="ARBA" id="ARBA00022989"/>
    </source>
</evidence>
<evidence type="ECO:0000256" key="7">
    <source>
        <dbReference type="ARBA" id="ARBA00023136"/>
    </source>
</evidence>
<feature type="transmembrane region" description="Helical" evidence="8">
    <location>
        <begin position="208"/>
        <end position="225"/>
    </location>
</feature>
<evidence type="ECO:0000256" key="8">
    <source>
        <dbReference type="SAM" id="Phobius"/>
    </source>
</evidence>
<sequence>MALENPEVEQQKRKQGIRIAFLAVLLAVVFVISVCVGTYSVSPADLVSVLAGDIDAVSGSVWTLLTEVRLPRVILCAFIGAALSIAGGAYQGLFQNPMCSQDVLGASSGASFGAALAILIGLSGAGVSSFAFAFGLIAVAIATGVSQISKTNRILALILSGMVVSSLFSSGVSAVKLVADTEEVLPAITYWLMGSLTSIRSSDVLPTIILLVAASLPIYILRWRINLLATGEDEAKSMGINTTAVRLVVICCATFLTATCVSVSGLIGWVGLVIPHFCRLFVGNDYRRVIPASILMGASFLLIVDDLARTLTVSEIPIGILTSFVGAPVFLLLIKKGGATNGSRG</sequence>
<feature type="transmembrane region" description="Helical" evidence="8">
    <location>
        <begin position="316"/>
        <end position="334"/>
    </location>
</feature>
<evidence type="ECO:0000313" key="9">
    <source>
        <dbReference type="EMBL" id="MDO4841861.1"/>
    </source>
</evidence>
<evidence type="ECO:0000256" key="2">
    <source>
        <dbReference type="ARBA" id="ARBA00007935"/>
    </source>
</evidence>
<accession>A0AA43RJ93</accession>
<dbReference type="InterPro" id="IPR037294">
    <property type="entry name" value="ABC_BtuC-like"/>
</dbReference>
<dbReference type="PANTHER" id="PTHR30472:SF70">
    <property type="entry name" value="MOLYBDATE IMPORT SYSTEM PERMEASE PROTEIN MOLB"/>
    <property type="match status" value="1"/>
</dbReference>
<feature type="transmembrane region" description="Helical" evidence="8">
    <location>
        <begin position="19"/>
        <end position="40"/>
    </location>
</feature>
<feature type="transmembrane region" description="Helical" evidence="8">
    <location>
        <begin position="73"/>
        <end position="94"/>
    </location>
</feature>